<protein>
    <recommendedName>
        <fullName evidence="1">Chitin-binding type-4 domain-containing protein</fullName>
    </recommendedName>
</protein>
<gene>
    <name evidence="2" type="ORF">TBIB3V08_LOCUS4789</name>
</gene>
<evidence type="ECO:0000313" key="2">
    <source>
        <dbReference type="EMBL" id="CAD7442355.1"/>
    </source>
</evidence>
<reference evidence="2" key="1">
    <citation type="submission" date="2020-11" db="EMBL/GenBank/DDBJ databases">
        <authorList>
            <person name="Tran Van P."/>
        </authorList>
    </citation>
    <scope>NUCLEOTIDE SEQUENCE</scope>
</reference>
<accession>A0A7R9EXP8</accession>
<feature type="domain" description="Chitin-binding type-4" evidence="1">
    <location>
        <begin position="133"/>
        <end position="324"/>
    </location>
</feature>
<proteinExistence type="predicted"/>
<evidence type="ECO:0000259" key="1">
    <source>
        <dbReference type="Pfam" id="PF03067"/>
    </source>
</evidence>
<dbReference type="InterPro" id="IPR004302">
    <property type="entry name" value="Cellulose/chitin-bd_N"/>
</dbReference>
<organism evidence="2">
    <name type="scientific">Timema bartmani</name>
    <dbReference type="NCBI Taxonomy" id="61472"/>
    <lineage>
        <taxon>Eukaryota</taxon>
        <taxon>Metazoa</taxon>
        <taxon>Ecdysozoa</taxon>
        <taxon>Arthropoda</taxon>
        <taxon>Hexapoda</taxon>
        <taxon>Insecta</taxon>
        <taxon>Pterygota</taxon>
        <taxon>Neoptera</taxon>
        <taxon>Polyneoptera</taxon>
        <taxon>Phasmatodea</taxon>
        <taxon>Timematodea</taxon>
        <taxon>Timematoidea</taxon>
        <taxon>Timematidae</taxon>
        <taxon>Timema</taxon>
    </lineage>
</organism>
<dbReference type="Pfam" id="PF03067">
    <property type="entry name" value="LPMO_10"/>
    <property type="match status" value="1"/>
</dbReference>
<dbReference type="EMBL" id="OD565682">
    <property type="protein sequence ID" value="CAD7442355.1"/>
    <property type="molecule type" value="Genomic_DNA"/>
</dbReference>
<sequence>MMNTRHRVQVPLVNQLEDLDACFSVKVKDHKVNASLMTSQLGQICSPVTNGHNHPDVITRSMWRHIHRLRSWEEQIMYSPEKEQLGGADHEVVQGCYLQSPGVGQQSLPGSFWYRSVYMSFSGALRQAGVEGHGRLMDPPSRNSMWRFGFPNPVNYNDNELFCGGYAVQWEQNQGRCGVCGDPFHFIDPRPHEAGGQYAKGIIGRHYTSGQEIDVEVELTANHWGRFEMYLCPNNNPREEATQSCFDRFPLYLSGSKDVGFQIPLETKKKAVFRYKVRLPPYVTCSQCVVQWTYFTGNMWGTCANGTEAVGCGRPETFRNCADITIVTSTSGLPPQFAGFQDNPFMLFYRDFRSNLVAPLVIRYYNATSHEIVNKVSMAVYNEDNLRGCTNLQKMEMPMLVRVACCVFCLTPQVHTPPTLTSRSAAILIRQPQVPGLSSYPVLQEAARNGPVVSGELFEISPQLQPNALSVSRLFPCRDKTREVCDAIGELQGREGADVYCQDQCIIYPSRYPEVPGSILGAYRFPVNQFVWDGIKLSPVRTNEEILDYINSSSGLEN</sequence>
<name>A0A7R9EXP8_9NEOP</name>
<dbReference type="AlphaFoldDB" id="A0A7R9EXP8"/>